<dbReference type="PANTHER" id="PTHR37953">
    <property type="entry name" value="UPF0127 PROTEIN MJ1496"/>
    <property type="match status" value="1"/>
</dbReference>
<dbReference type="EMBL" id="CP019439">
    <property type="protein sequence ID" value="AQS50274.1"/>
    <property type="molecule type" value="Genomic_DNA"/>
</dbReference>
<sequence>MITLISAALAGLMAPGCDAATAILGGHRFFLEVANTEQERDRGLMERPPLPSGAGMVFAYPSARPVWFWMKDTPAPLDMIFLNGQGAVRKIHADAKPNDETAIFGGWSIQYVIEVRAGDAAALGLKVGQVISDAACKPVP</sequence>
<reference evidence="2 3" key="1">
    <citation type="submission" date="2017-01" db="EMBL/GenBank/DDBJ databases">
        <title>The complete genome sequence of a sulfur-oxidizing marine bacterium Thioclava sp. 25B10_4T.</title>
        <authorList>
            <person name="Liu Y."/>
            <person name="Lai Q."/>
            <person name="Shao Z."/>
        </authorList>
    </citation>
    <scope>NUCLEOTIDE SEQUENCE [LARGE SCALE GENOMIC DNA]</scope>
    <source>
        <strain evidence="2 3">25B10_4</strain>
        <plasmid evidence="2 3">unnamed2</plasmid>
    </source>
</reference>
<accession>A0ABN4XGD6</accession>
<proteinExistence type="predicted"/>
<evidence type="ECO:0000313" key="3">
    <source>
        <dbReference type="Proteomes" id="UP000185622"/>
    </source>
</evidence>
<protein>
    <recommendedName>
        <fullName evidence="4">DUF192 domain-containing protein</fullName>
    </recommendedName>
</protein>
<feature type="chain" id="PRO_5047239556" description="DUF192 domain-containing protein" evidence="1">
    <location>
        <begin position="20"/>
        <end position="140"/>
    </location>
</feature>
<dbReference type="Gene3D" id="2.60.120.1140">
    <property type="entry name" value="Protein of unknown function DUF192"/>
    <property type="match status" value="1"/>
</dbReference>
<keyword evidence="1" id="KW-0732">Signal</keyword>
<dbReference type="InterPro" id="IPR003795">
    <property type="entry name" value="DUF192"/>
</dbReference>
<keyword evidence="3" id="KW-1185">Reference proteome</keyword>
<organism evidence="2 3">
    <name type="scientific">Thioclava nitratireducens</name>
    <dbReference type="NCBI Taxonomy" id="1915078"/>
    <lineage>
        <taxon>Bacteria</taxon>
        <taxon>Pseudomonadati</taxon>
        <taxon>Pseudomonadota</taxon>
        <taxon>Alphaproteobacteria</taxon>
        <taxon>Rhodobacterales</taxon>
        <taxon>Paracoccaceae</taxon>
        <taxon>Thioclava</taxon>
    </lineage>
</organism>
<keyword evidence="2" id="KW-0614">Plasmid</keyword>
<geneLocation type="plasmid" evidence="2 3">
    <name>unnamed2</name>
</geneLocation>
<dbReference type="PANTHER" id="PTHR37953:SF1">
    <property type="entry name" value="UPF0127 PROTEIN MJ1496"/>
    <property type="match status" value="1"/>
</dbReference>
<evidence type="ECO:0000313" key="2">
    <source>
        <dbReference type="EMBL" id="AQS50274.1"/>
    </source>
</evidence>
<dbReference type="Proteomes" id="UP000185622">
    <property type="component" value="Plasmid unnamed2"/>
</dbReference>
<dbReference type="Pfam" id="PF02643">
    <property type="entry name" value="DUF192"/>
    <property type="match status" value="1"/>
</dbReference>
<gene>
    <name evidence="2" type="ORF">BMG03_20455</name>
</gene>
<name>A0ABN4XGD6_9RHOB</name>
<dbReference type="RefSeq" id="WP_075777206.1">
    <property type="nucleotide sequence ID" value="NZ_CP019439.1"/>
</dbReference>
<dbReference type="InterPro" id="IPR038695">
    <property type="entry name" value="Saro_0823-like_sf"/>
</dbReference>
<evidence type="ECO:0000256" key="1">
    <source>
        <dbReference type="SAM" id="SignalP"/>
    </source>
</evidence>
<feature type="signal peptide" evidence="1">
    <location>
        <begin position="1"/>
        <end position="19"/>
    </location>
</feature>
<evidence type="ECO:0008006" key="4">
    <source>
        <dbReference type="Google" id="ProtNLM"/>
    </source>
</evidence>